<accession>L7JWV3</accession>
<evidence type="ECO:0000313" key="2">
    <source>
        <dbReference type="Proteomes" id="UP000011185"/>
    </source>
</evidence>
<dbReference type="AlphaFoldDB" id="L7JWV3"/>
<dbReference type="VEuPathDB" id="MicrosporidiaDB:THOM_1241"/>
<evidence type="ECO:0000313" key="1">
    <source>
        <dbReference type="EMBL" id="ELQ75780.1"/>
    </source>
</evidence>
<dbReference type="HOGENOM" id="CLU_2211804_0_0_1"/>
<proteinExistence type="predicted"/>
<name>L7JWV3_TRAHO</name>
<dbReference type="Proteomes" id="UP000011185">
    <property type="component" value="Unassembled WGS sequence"/>
</dbReference>
<dbReference type="InParanoid" id="L7JWV3"/>
<gene>
    <name evidence="1" type="ORF">THOM_1241</name>
</gene>
<organism evidence="1 2">
    <name type="scientific">Trachipleistophora hominis</name>
    <name type="common">Microsporidian parasite</name>
    <dbReference type="NCBI Taxonomy" id="72359"/>
    <lineage>
        <taxon>Eukaryota</taxon>
        <taxon>Fungi</taxon>
        <taxon>Fungi incertae sedis</taxon>
        <taxon>Microsporidia</taxon>
        <taxon>Pleistophoridae</taxon>
        <taxon>Trachipleistophora</taxon>
    </lineage>
</organism>
<dbReference type="EMBL" id="JH993925">
    <property type="protein sequence ID" value="ELQ75780.1"/>
    <property type="molecule type" value="Genomic_DNA"/>
</dbReference>
<sequence length="107" mass="12581">MHSALTSKKDWYDTNGTYRSGENNVQRDVLNGNSRRMMRDRTWLGVTLKYGRRIDGLRVCMRVLTYDLPALRAFWPRVSMGIKKMENKRDDLIDEEGLVWIDEEGLV</sequence>
<keyword evidence="2" id="KW-1185">Reference proteome</keyword>
<protein>
    <submittedName>
        <fullName evidence="1">Uncharacterized protein</fullName>
    </submittedName>
</protein>
<reference evidence="1 2" key="1">
    <citation type="journal article" date="2012" name="PLoS Pathog.">
        <title>The genome of the obligate intracellular parasite Trachipleistophora hominis: new insights into microsporidian genome dynamics and reductive evolution.</title>
        <authorList>
            <person name="Heinz E."/>
            <person name="Williams T.A."/>
            <person name="Nakjang S."/>
            <person name="Noel C.J."/>
            <person name="Swan D.C."/>
            <person name="Goldberg A.V."/>
            <person name="Harris S.R."/>
            <person name="Weinmaier T."/>
            <person name="Markert S."/>
            <person name="Becher D."/>
            <person name="Bernhardt J."/>
            <person name="Dagan T."/>
            <person name="Hacker C."/>
            <person name="Lucocq J.M."/>
            <person name="Schweder T."/>
            <person name="Rattei T."/>
            <person name="Hall N."/>
            <person name="Hirt R.P."/>
            <person name="Embley T.M."/>
        </authorList>
    </citation>
    <scope>NUCLEOTIDE SEQUENCE [LARGE SCALE GENOMIC DNA]</scope>
</reference>